<dbReference type="PATRIC" id="fig|1183438.3.peg.685"/>
<feature type="compositionally biased region" description="Pro residues" evidence="1">
    <location>
        <begin position="233"/>
        <end position="244"/>
    </location>
</feature>
<evidence type="ECO:0000256" key="1">
    <source>
        <dbReference type="SAM" id="MobiDB-lite"/>
    </source>
</evidence>
<name>U5QDK9_GLOK1</name>
<feature type="compositionally biased region" description="Pro residues" evidence="1">
    <location>
        <begin position="118"/>
        <end position="131"/>
    </location>
</feature>
<dbReference type="Proteomes" id="UP000017396">
    <property type="component" value="Chromosome"/>
</dbReference>
<accession>U5QDK9</accession>
<evidence type="ECO:0000313" key="3">
    <source>
        <dbReference type="Proteomes" id="UP000017396"/>
    </source>
</evidence>
<sequence>MEKSFLQSPAYKQFQNQLSQVRGELSSPLYRGVAQAVGAIAGLALLTVWLIQPPPSPVASSPLPVASPAPVRPDNAAASRQLQSEVSEAPEEAASDENIAAPARPSTAFEQPDTTAPTAPPPQAAPVPQPAPAAALPTVPVLKPVPPAPQLVSIAAADQSRFAVIRLGSQSQTVSVADRVGTWQVVQILADRVILAQGTKKLVLSFSRTGNPPVDNPALANPGGGRGPITPRAFPPGVPPPPNPNEELQNQPVIPPQQPQDAEQPQDVDQPDAVRPNDR</sequence>
<dbReference type="HOGENOM" id="CLU_996631_0_0_3"/>
<gene>
    <name evidence="2" type="primary">kgd</name>
    <name evidence="2" type="ORF">GKIL_0687</name>
</gene>
<feature type="region of interest" description="Disordered" evidence="1">
    <location>
        <begin position="206"/>
        <end position="279"/>
    </location>
</feature>
<protein>
    <submittedName>
        <fullName evidence="2">Alpha-ketoglutarate decarboxylase</fullName>
    </submittedName>
</protein>
<dbReference type="EMBL" id="CP003587">
    <property type="protein sequence ID" value="AGY56933.1"/>
    <property type="molecule type" value="Genomic_DNA"/>
</dbReference>
<reference evidence="2 3" key="1">
    <citation type="journal article" date="2013" name="PLoS ONE">
        <title>Cultivation and Complete Genome Sequencing of Gloeobacter kilaueensis sp. nov., from a Lava Cave in Kilauea Caldera, Hawai'i.</title>
        <authorList>
            <person name="Saw J.H."/>
            <person name="Schatz M."/>
            <person name="Brown M.V."/>
            <person name="Kunkel D.D."/>
            <person name="Foster J.S."/>
            <person name="Shick H."/>
            <person name="Christensen S."/>
            <person name="Hou S."/>
            <person name="Wan X."/>
            <person name="Donachie S.P."/>
        </authorList>
    </citation>
    <scope>NUCLEOTIDE SEQUENCE [LARGE SCALE GENOMIC DNA]</scope>
    <source>
        <strain evidence="3">JS</strain>
    </source>
</reference>
<proteinExistence type="predicted"/>
<evidence type="ECO:0000313" key="2">
    <source>
        <dbReference type="EMBL" id="AGY56933.1"/>
    </source>
</evidence>
<dbReference type="KEGG" id="glj:GKIL_0687"/>
<dbReference type="STRING" id="1183438.GKIL_0687"/>
<feature type="region of interest" description="Disordered" evidence="1">
    <location>
        <begin position="59"/>
        <end position="132"/>
    </location>
</feature>
<dbReference type="AlphaFoldDB" id="U5QDK9"/>
<keyword evidence="3" id="KW-1185">Reference proteome</keyword>
<organism evidence="2 3">
    <name type="scientific">Gloeobacter kilaueensis (strain ATCC BAA-2537 / CCAP 1431/1 / ULC 316 / JS1)</name>
    <dbReference type="NCBI Taxonomy" id="1183438"/>
    <lineage>
        <taxon>Bacteria</taxon>
        <taxon>Bacillati</taxon>
        <taxon>Cyanobacteriota</taxon>
        <taxon>Cyanophyceae</taxon>
        <taxon>Gloeobacterales</taxon>
        <taxon>Gloeobacteraceae</taxon>
        <taxon>Gloeobacter</taxon>
    </lineage>
</organism>